<feature type="non-terminal residue" evidence="1">
    <location>
        <position position="60"/>
    </location>
</feature>
<dbReference type="Proteomes" id="UP000663866">
    <property type="component" value="Unassembled WGS sequence"/>
</dbReference>
<dbReference type="EMBL" id="CAJOBG010075053">
    <property type="protein sequence ID" value="CAF4610076.1"/>
    <property type="molecule type" value="Genomic_DNA"/>
</dbReference>
<comment type="caution">
    <text evidence="1">The sequence shown here is derived from an EMBL/GenBank/DDBJ whole genome shotgun (WGS) entry which is preliminary data.</text>
</comment>
<dbReference type="AlphaFoldDB" id="A0A821CHS7"/>
<accession>A0A821CHS7</accession>
<evidence type="ECO:0000313" key="1">
    <source>
        <dbReference type="EMBL" id="CAF4610076.1"/>
    </source>
</evidence>
<gene>
    <name evidence="1" type="ORF">OVN521_LOCUS45512</name>
</gene>
<protein>
    <submittedName>
        <fullName evidence="1">Uncharacterized protein</fullName>
    </submittedName>
</protein>
<reference evidence="1" key="1">
    <citation type="submission" date="2021-02" db="EMBL/GenBank/DDBJ databases">
        <authorList>
            <person name="Nowell W R."/>
        </authorList>
    </citation>
    <scope>NUCLEOTIDE SEQUENCE</scope>
</reference>
<evidence type="ECO:0000313" key="2">
    <source>
        <dbReference type="Proteomes" id="UP000663866"/>
    </source>
</evidence>
<organism evidence="1 2">
    <name type="scientific">Rotaria magnacalcarata</name>
    <dbReference type="NCBI Taxonomy" id="392030"/>
    <lineage>
        <taxon>Eukaryota</taxon>
        <taxon>Metazoa</taxon>
        <taxon>Spiralia</taxon>
        <taxon>Gnathifera</taxon>
        <taxon>Rotifera</taxon>
        <taxon>Eurotatoria</taxon>
        <taxon>Bdelloidea</taxon>
        <taxon>Philodinida</taxon>
        <taxon>Philodinidae</taxon>
        <taxon>Rotaria</taxon>
    </lineage>
</organism>
<keyword evidence="2" id="KW-1185">Reference proteome</keyword>
<sequence length="60" mass="6611">MCAGIAAGGDNGSFPTPQKCFELKSRSPFSIEFDNAFLVKESLDSFIFTQLFVATHEFSE</sequence>
<proteinExistence type="predicted"/>
<name>A0A821CHS7_9BILA</name>